<comment type="caution">
    <text evidence="1">The sequence shown here is derived from an EMBL/GenBank/DDBJ whole genome shotgun (WGS) entry which is preliminary data.</text>
</comment>
<dbReference type="GO" id="GO:0003735">
    <property type="term" value="F:structural constituent of ribosome"/>
    <property type="evidence" value="ECO:0007669"/>
    <property type="project" value="InterPro"/>
</dbReference>
<accession>A0A8J6C380</accession>
<proteinExistence type="predicted"/>
<dbReference type="PANTHER" id="PTHR12010">
    <property type="entry name" value="40S RIBOSOMAL PROTEIN S29"/>
    <property type="match status" value="1"/>
</dbReference>
<evidence type="ECO:0000313" key="1">
    <source>
        <dbReference type="EMBL" id="KAG8098353.1"/>
    </source>
</evidence>
<name>A0A8J6C380_ZIZPA</name>
<dbReference type="EMBL" id="JAAALK010000079">
    <property type="protein sequence ID" value="KAG8098353.1"/>
    <property type="molecule type" value="Genomic_DNA"/>
</dbReference>
<dbReference type="GO" id="GO:0022627">
    <property type="term" value="C:cytosolic small ribosomal subunit"/>
    <property type="evidence" value="ECO:0007669"/>
    <property type="project" value="TreeGrafter"/>
</dbReference>
<gene>
    <name evidence="1" type="ORF">GUJ93_ZPchr0013g37113</name>
</gene>
<reference evidence="1" key="1">
    <citation type="journal article" date="2021" name="bioRxiv">
        <title>Whole Genome Assembly and Annotation of Northern Wild Rice, Zizania palustris L., Supports a Whole Genome Duplication in the Zizania Genus.</title>
        <authorList>
            <person name="Haas M."/>
            <person name="Kono T."/>
            <person name="Macchietto M."/>
            <person name="Millas R."/>
            <person name="McGilp L."/>
            <person name="Shao M."/>
            <person name="Duquette J."/>
            <person name="Hirsch C.N."/>
            <person name="Kimball J."/>
        </authorList>
    </citation>
    <scope>NUCLEOTIDE SEQUENCE</scope>
    <source>
        <tissue evidence="1">Fresh leaf tissue</tissue>
    </source>
</reference>
<dbReference type="AlphaFoldDB" id="A0A8J6C380"/>
<evidence type="ECO:0000313" key="2">
    <source>
        <dbReference type="Proteomes" id="UP000729402"/>
    </source>
</evidence>
<sequence length="105" mass="12003">MCRCSNRVRVAALVRISASFTAVFAATRAHGLIRKYGLMCCRQCSRSNAMDIGFASLRCQYYPFYRLIPRTCNILSFISTCPHCTLHMYCKNLSPRNRGLLLNEQ</sequence>
<reference evidence="1" key="2">
    <citation type="submission" date="2021-02" db="EMBL/GenBank/DDBJ databases">
        <authorList>
            <person name="Kimball J.A."/>
            <person name="Haas M.W."/>
            <person name="Macchietto M."/>
            <person name="Kono T."/>
            <person name="Duquette J."/>
            <person name="Shao M."/>
        </authorList>
    </citation>
    <scope>NUCLEOTIDE SEQUENCE</scope>
    <source>
        <tissue evidence="1">Fresh leaf tissue</tissue>
    </source>
</reference>
<dbReference type="PANTHER" id="PTHR12010:SF2">
    <property type="entry name" value="40S RIBOSOMAL PROTEIN S29"/>
    <property type="match status" value="1"/>
</dbReference>
<protein>
    <submittedName>
        <fullName evidence="1">Uncharacterized protein</fullName>
    </submittedName>
</protein>
<keyword evidence="2" id="KW-1185">Reference proteome</keyword>
<organism evidence="1 2">
    <name type="scientific">Zizania palustris</name>
    <name type="common">Northern wild rice</name>
    <dbReference type="NCBI Taxonomy" id="103762"/>
    <lineage>
        <taxon>Eukaryota</taxon>
        <taxon>Viridiplantae</taxon>
        <taxon>Streptophyta</taxon>
        <taxon>Embryophyta</taxon>
        <taxon>Tracheophyta</taxon>
        <taxon>Spermatophyta</taxon>
        <taxon>Magnoliopsida</taxon>
        <taxon>Liliopsida</taxon>
        <taxon>Poales</taxon>
        <taxon>Poaceae</taxon>
        <taxon>BOP clade</taxon>
        <taxon>Oryzoideae</taxon>
        <taxon>Oryzeae</taxon>
        <taxon>Zizaniinae</taxon>
        <taxon>Zizania</taxon>
    </lineage>
</organism>
<dbReference type="InterPro" id="IPR039744">
    <property type="entry name" value="RIbosomal_uS14_euk_arc"/>
</dbReference>
<dbReference type="GO" id="GO:0002181">
    <property type="term" value="P:cytoplasmic translation"/>
    <property type="evidence" value="ECO:0007669"/>
    <property type="project" value="TreeGrafter"/>
</dbReference>
<dbReference type="GO" id="GO:0008270">
    <property type="term" value="F:zinc ion binding"/>
    <property type="evidence" value="ECO:0007669"/>
    <property type="project" value="InterPro"/>
</dbReference>
<dbReference type="Proteomes" id="UP000729402">
    <property type="component" value="Unassembled WGS sequence"/>
</dbReference>